<accession>A0ABC8SRT2</accession>
<keyword evidence="2" id="KW-1185">Reference proteome</keyword>
<proteinExistence type="predicted"/>
<sequence length="132" mass="15436">MYLNFLNQVNTSTISSFQRAKDQSRLHSLKELEKVHQKLHKVIRNLIIQSERDKVDELIQSQATSLNNCPEVKVKSEYPIVFLAVVPNEMEEVATSLESNLLLEMIKLLFECSKIVLKEYYLIALKYMHIRI</sequence>
<gene>
    <name evidence="1" type="ORF">ILEXP_LOCUS27194</name>
</gene>
<evidence type="ECO:0000313" key="1">
    <source>
        <dbReference type="EMBL" id="CAK9158550.1"/>
    </source>
</evidence>
<dbReference type="Proteomes" id="UP001642360">
    <property type="component" value="Unassembled WGS sequence"/>
</dbReference>
<name>A0ABC8SRT2_9AQUA</name>
<dbReference type="AlphaFoldDB" id="A0ABC8SRT2"/>
<reference evidence="1 2" key="1">
    <citation type="submission" date="2024-02" db="EMBL/GenBank/DDBJ databases">
        <authorList>
            <person name="Vignale AGUSTIN F."/>
            <person name="Sosa J E."/>
            <person name="Modenutti C."/>
        </authorList>
    </citation>
    <scope>NUCLEOTIDE SEQUENCE [LARGE SCALE GENOMIC DNA]</scope>
</reference>
<protein>
    <submittedName>
        <fullName evidence="1">Uncharacterized protein</fullName>
    </submittedName>
</protein>
<dbReference type="EMBL" id="CAUOFW020003198">
    <property type="protein sequence ID" value="CAK9158550.1"/>
    <property type="molecule type" value="Genomic_DNA"/>
</dbReference>
<evidence type="ECO:0000313" key="2">
    <source>
        <dbReference type="Proteomes" id="UP001642360"/>
    </source>
</evidence>
<comment type="caution">
    <text evidence="1">The sequence shown here is derived from an EMBL/GenBank/DDBJ whole genome shotgun (WGS) entry which is preliminary data.</text>
</comment>
<organism evidence="1 2">
    <name type="scientific">Ilex paraguariensis</name>
    <name type="common">yerba mate</name>
    <dbReference type="NCBI Taxonomy" id="185542"/>
    <lineage>
        <taxon>Eukaryota</taxon>
        <taxon>Viridiplantae</taxon>
        <taxon>Streptophyta</taxon>
        <taxon>Embryophyta</taxon>
        <taxon>Tracheophyta</taxon>
        <taxon>Spermatophyta</taxon>
        <taxon>Magnoliopsida</taxon>
        <taxon>eudicotyledons</taxon>
        <taxon>Gunneridae</taxon>
        <taxon>Pentapetalae</taxon>
        <taxon>asterids</taxon>
        <taxon>campanulids</taxon>
        <taxon>Aquifoliales</taxon>
        <taxon>Aquifoliaceae</taxon>
        <taxon>Ilex</taxon>
    </lineage>
</organism>